<organism evidence="1 2">
    <name type="scientific">Neolentinus lepideus HHB14362 ss-1</name>
    <dbReference type="NCBI Taxonomy" id="1314782"/>
    <lineage>
        <taxon>Eukaryota</taxon>
        <taxon>Fungi</taxon>
        <taxon>Dikarya</taxon>
        <taxon>Basidiomycota</taxon>
        <taxon>Agaricomycotina</taxon>
        <taxon>Agaricomycetes</taxon>
        <taxon>Gloeophyllales</taxon>
        <taxon>Gloeophyllaceae</taxon>
        <taxon>Neolentinus</taxon>
    </lineage>
</organism>
<gene>
    <name evidence="1" type="ORF">NEOLEDRAFT_1143869</name>
</gene>
<dbReference type="PROSITE" id="PS51257">
    <property type="entry name" value="PROKAR_LIPOPROTEIN"/>
    <property type="match status" value="1"/>
</dbReference>
<evidence type="ECO:0000313" key="1">
    <source>
        <dbReference type="EMBL" id="KZT18062.1"/>
    </source>
</evidence>
<accession>A0A165M9H0</accession>
<proteinExistence type="predicted"/>
<sequence>MMRFETSSSGTNTCSSGGCLRTNGDLRHEAAVQSKGGYVHQSNIARGILLALSQYKKRHSTTVITSLYSRPRVQFETTVGDLSGPDAPGTRADRCTFHLTKRQPPLIVIPVHPC</sequence>
<reference evidence="1 2" key="1">
    <citation type="journal article" date="2016" name="Mol. Biol. Evol.">
        <title>Comparative Genomics of Early-Diverging Mushroom-Forming Fungi Provides Insights into the Origins of Lignocellulose Decay Capabilities.</title>
        <authorList>
            <person name="Nagy L.G."/>
            <person name="Riley R."/>
            <person name="Tritt A."/>
            <person name="Adam C."/>
            <person name="Daum C."/>
            <person name="Floudas D."/>
            <person name="Sun H."/>
            <person name="Yadav J.S."/>
            <person name="Pangilinan J."/>
            <person name="Larsson K.H."/>
            <person name="Matsuura K."/>
            <person name="Barry K."/>
            <person name="Labutti K."/>
            <person name="Kuo R."/>
            <person name="Ohm R.A."/>
            <person name="Bhattacharya S.S."/>
            <person name="Shirouzu T."/>
            <person name="Yoshinaga Y."/>
            <person name="Martin F.M."/>
            <person name="Grigoriev I.V."/>
            <person name="Hibbett D.S."/>
        </authorList>
    </citation>
    <scope>NUCLEOTIDE SEQUENCE [LARGE SCALE GENOMIC DNA]</scope>
    <source>
        <strain evidence="1 2">HHB14362 ss-1</strain>
    </source>
</reference>
<protein>
    <submittedName>
        <fullName evidence="1">Uncharacterized protein</fullName>
    </submittedName>
</protein>
<name>A0A165M9H0_9AGAM</name>
<dbReference type="InParanoid" id="A0A165M9H0"/>
<dbReference type="Proteomes" id="UP000076761">
    <property type="component" value="Unassembled WGS sequence"/>
</dbReference>
<keyword evidence="2" id="KW-1185">Reference proteome</keyword>
<dbReference type="AlphaFoldDB" id="A0A165M9H0"/>
<evidence type="ECO:0000313" key="2">
    <source>
        <dbReference type="Proteomes" id="UP000076761"/>
    </source>
</evidence>
<dbReference type="EMBL" id="KV425714">
    <property type="protein sequence ID" value="KZT18062.1"/>
    <property type="molecule type" value="Genomic_DNA"/>
</dbReference>